<comment type="similarity">
    <text evidence="1 5">Belongs to the GDA1/CD39 NTPase family.</text>
</comment>
<organism evidence="7 8">
    <name type="scientific">Dovyalis caffra</name>
    <dbReference type="NCBI Taxonomy" id="77055"/>
    <lineage>
        <taxon>Eukaryota</taxon>
        <taxon>Viridiplantae</taxon>
        <taxon>Streptophyta</taxon>
        <taxon>Embryophyta</taxon>
        <taxon>Tracheophyta</taxon>
        <taxon>Spermatophyta</taxon>
        <taxon>Magnoliopsida</taxon>
        <taxon>eudicotyledons</taxon>
        <taxon>Gunneridae</taxon>
        <taxon>Pentapetalae</taxon>
        <taxon>rosids</taxon>
        <taxon>fabids</taxon>
        <taxon>Malpighiales</taxon>
        <taxon>Salicaceae</taxon>
        <taxon>Flacourtieae</taxon>
        <taxon>Dovyalis</taxon>
    </lineage>
</organism>
<dbReference type="PANTHER" id="PTHR11782:SF83">
    <property type="entry name" value="GUANOSINE-DIPHOSPHATASE"/>
    <property type="match status" value="1"/>
</dbReference>
<keyword evidence="6" id="KW-0732">Signal</keyword>
<evidence type="ECO:0000256" key="1">
    <source>
        <dbReference type="ARBA" id="ARBA00009283"/>
    </source>
</evidence>
<name>A0AAV1RZV3_9ROSI</name>
<dbReference type="CDD" id="cd24041">
    <property type="entry name" value="ASKHA_NBD_AtAPY1-like"/>
    <property type="match status" value="1"/>
</dbReference>
<protein>
    <recommendedName>
        <fullName evidence="9">Apyrase</fullName>
    </recommendedName>
</protein>
<dbReference type="Proteomes" id="UP001314170">
    <property type="component" value="Unassembled WGS sequence"/>
</dbReference>
<evidence type="ECO:0000313" key="7">
    <source>
        <dbReference type="EMBL" id="CAK7341331.1"/>
    </source>
</evidence>
<sequence length="460" mass="50145">MNNKFKLIMGLVPFFLLMVFVLPTSAVHKFAEPKILLPIRSKVLHSDSKSYAVIFDAGSTGSRVHVFCFDQNFDLLHVTKDVDFELFVQVKPGLSAYGNDPQAAANSLAPLLHQAESVVPQELRSNTSVRVGATAGLRMLGADAAERILQAVRDLLKSSSLDYKADEVSILTGYQEGSYMWIAINYLIEKLGNPYPKTYGVIDQGGGSVQMAYAISKENAVKAPKVPDGEDPYVGKFVLRGTEYYVYVHSYLNYGLLAARAEILKVLRNSGNPCILAGYNGVYSYGGEDYKASASPSGTSFEKCRRVILKALKINAPCNYVNCTFGGVWNGGGGDGQKNMYVASFFFNKAQEAGFVDSNEISGTASASDFKKAARVACQTKFEDIKSRFPNAGKTDLPYLCMDLAYEYTLLVDGFGIHPRKKFTLVGQIKYHNSIMGAAWPLGSAIEAVSSEARVKTALA</sequence>
<proteinExistence type="inferred from homology"/>
<accession>A0AAV1RZV3</accession>
<evidence type="ECO:0000256" key="4">
    <source>
        <dbReference type="PIRSR" id="PIRSR600407-2"/>
    </source>
</evidence>
<keyword evidence="4" id="KW-0067">ATP-binding</keyword>
<feature type="chain" id="PRO_5043393426" description="Apyrase" evidence="6">
    <location>
        <begin position="27"/>
        <end position="460"/>
    </location>
</feature>
<dbReference type="GO" id="GO:0009134">
    <property type="term" value="P:nucleoside diphosphate catabolic process"/>
    <property type="evidence" value="ECO:0007669"/>
    <property type="project" value="TreeGrafter"/>
</dbReference>
<evidence type="ECO:0000256" key="2">
    <source>
        <dbReference type="ARBA" id="ARBA00022801"/>
    </source>
</evidence>
<dbReference type="PROSITE" id="PS01238">
    <property type="entry name" value="GDA1_CD39_NTPASE"/>
    <property type="match status" value="1"/>
</dbReference>
<dbReference type="GO" id="GO:0017110">
    <property type="term" value="F:nucleoside diphosphate phosphatase activity"/>
    <property type="evidence" value="ECO:0007669"/>
    <property type="project" value="TreeGrafter"/>
</dbReference>
<dbReference type="Gene3D" id="3.30.420.40">
    <property type="match status" value="1"/>
</dbReference>
<comment type="caution">
    <text evidence="7">The sequence shown here is derived from an EMBL/GenBank/DDBJ whole genome shotgun (WGS) entry which is preliminary data.</text>
</comment>
<dbReference type="Pfam" id="PF01150">
    <property type="entry name" value="GDA1_CD39"/>
    <property type="match status" value="1"/>
</dbReference>
<gene>
    <name evidence="7" type="ORF">DCAF_LOCUS16231</name>
</gene>
<reference evidence="7 8" key="1">
    <citation type="submission" date="2024-01" db="EMBL/GenBank/DDBJ databases">
        <authorList>
            <person name="Waweru B."/>
        </authorList>
    </citation>
    <scope>NUCLEOTIDE SEQUENCE [LARGE SCALE GENOMIC DNA]</scope>
</reference>
<dbReference type="AlphaFoldDB" id="A0AAV1RZV3"/>
<evidence type="ECO:0000256" key="6">
    <source>
        <dbReference type="SAM" id="SignalP"/>
    </source>
</evidence>
<feature type="signal peptide" evidence="6">
    <location>
        <begin position="1"/>
        <end position="26"/>
    </location>
</feature>
<evidence type="ECO:0008006" key="9">
    <source>
        <dbReference type="Google" id="ProtNLM"/>
    </source>
</evidence>
<dbReference type="GO" id="GO:0005524">
    <property type="term" value="F:ATP binding"/>
    <property type="evidence" value="ECO:0007669"/>
    <property type="project" value="UniProtKB-KW"/>
</dbReference>
<evidence type="ECO:0000256" key="3">
    <source>
        <dbReference type="PIRSR" id="PIRSR600407-1"/>
    </source>
</evidence>
<dbReference type="PANTHER" id="PTHR11782">
    <property type="entry name" value="ADENOSINE/GUANOSINE DIPHOSPHATASE"/>
    <property type="match status" value="1"/>
</dbReference>
<evidence type="ECO:0000256" key="5">
    <source>
        <dbReference type="RuleBase" id="RU003833"/>
    </source>
</evidence>
<keyword evidence="8" id="KW-1185">Reference proteome</keyword>
<keyword evidence="2 5" id="KW-0378">Hydrolase</keyword>
<keyword evidence="4" id="KW-0547">Nucleotide-binding</keyword>
<dbReference type="GO" id="GO:0016020">
    <property type="term" value="C:membrane"/>
    <property type="evidence" value="ECO:0007669"/>
    <property type="project" value="TreeGrafter"/>
</dbReference>
<evidence type="ECO:0000313" key="8">
    <source>
        <dbReference type="Proteomes" id="UP001314170"/>
    </source>
</evidence>
<dbReference type="FunFam" id="3.30.420.150:FF:000008">
    <property type="entry name" value="Apyrase 1"/>
    <property type="match status" value="1"/>
</dbReference>
<dbReference type="InterPro" id="IPR000407">
    <property type="entry name" value="GDA1_CD39_NTPase"/>
</dbReference>
<dbReference type="EMBL" id="CAWUPB010001160">
    <property type="protein sequence ID" value="CAK7341331.1"/>
    <property type="molecule type" value="Genomic_DNA"/>
</dbReference>
<feature type="binding site" evidence="4">
    <location>
        <begin position="206"/>
        <end position="210"/>
    </location>
    <ligand>
        <name>ATP</name>
        <dbReference type="ChEBI" id="CHEBI:30616"/>
    </ligand>
</feature>
<feature type="active site" description="Proton acceptor" evidence="3">
    <location>
        <position position="176"/>
    </location>
</feature>
<dbReference type="Gene3D" id="3.30.420.150">
    <property type="entry name" value="Exopolyphosphatase. Domain 2"/>
    <property type="match status" value="1"/>
</dbReference>